<evidence type="ECO:0000256" key="1">
    <source>
        <dbReference type="SAM" id="MobiDB-lite"/>
    </source>
</evidence>
<evidence type="ECO:0000313" key="3">
    <source>
        <dbReference type="Proteomes" id="UP001059596"/>
    </source>
</evidence>
<comment type="caution">
    <text evidence="2">The sequence shown here is derived from an EMBL/GenBank/DDBJ whole genome shotgun (WGS) entry which is preliminary data.</text>
</comment>
<sequence length="87" mass="9082">MGIGRFFRKIFGSKNSKKTPTGGSKENDQNDEIKNKRLNGTSGSPAGTTTPLKGVATKSATTTKQPQSAKLKASTINKSPSVVGVSE</sequence>
<feature type="region of interest" description="Disordered" evidence="1">
    <location>
        <begin position="1"/>
        <end position="87"/>
    </location>
</feature>
<reference evidence="2" key="1">
    <citation type="journal article" date="2023" name="Genome Biol. Evol.">
        <title>Long-read-based Genome Assembly of Drosophila gunungcola Reveals Fewer Chemosensory Genes in Flower-breeding Species.</title>
        <authorList>
            <person name="Negi A."/>
            <person name="Liao B.Y."/>
            <person name="Yeh S.D."/>
        </authorList>
    </citation>
    <scope>NUCLEOTIDE SEQUENCE</scope>
    <source>
        <strain evidence="2">Sukarami</strain>
    </source>
</reference>
<gene>
    <name evidence="2" type="ORF">M5D96_004401</name>
</gene>
<feature type="non-terminal residue" evidence="2">
    <location>
        <position position="1"/>
    </location>
</feature>
<proteinExistence type="predicted"/>
<dbReference type="Proteomes" id="UP001059596">
    <property type="component" value="Unassembled WGS sequence"/>
</dbReference>
<accession>A0A9P9YTX8</accession>
<keyword evidence="3" id="KW-1185">Reference proteome</keyword>
<dbReference type="EMBL" id="JAMKOV010000002">
    <property type="protein sequence ID" value="KAI8043075.1"/>
    <property type="molecule type" value="Genomic_DNA"/>
</dbReference>
<feature type="compositionally biased region" description="Low complexity" evidence="1">
    <location>
        <begin position="40"/>
        <end position="51"/>
    </location>
</feature>
<feature type="compositionally biased region" description="Polar residues" evidence="1">
    <location>
        <begin position="58"/>
        <end position="80"/>
    </location>
</feature>
<feature type="compositionally biased region" description="Basic and acidic residues" evidence="1">
    <location>
        <begin position="25"/>
        <end position="35"/>
    </location>
</feature>
<evidence type="ECO:0000313" key="2">
    <source>
        <dbReference type="EMBL" id="KAI8043075.1"/>
    </source>
</evidence>
<organism evidence="2 3">
    <name type="scientific">Drosophila gunungcola</name>
    <name type="common">fruit fly</name>
    <dbReference type="NCBI Taxonomy" id="103775"/>
    <lineage>
        <taxon>Eukaryota</taxon>
        <taxon>Metazoa</taxon>
        <taxon>Ecdysozoa</taxon>
        <taxon>Arthropoda</taxon>
        <taxon>Hexapoda</taxon>
        <taxon>Insecta</taxon>
        <taxon>Pterygota</taxon>
        <taxon>Neoptera</taxon>
        <taxon>Endopterygota</taxon>
        <taxon>Diptera</taxon>
        <taxon>Brachycera</taxon>
        <taxon>Muscomorpha</taxon>
        <taxon>Ephydroidea</taxon>
        <taxon>Drosophilidae</taxon>
        <taxon>Drosophila</taxon>
        <taxon>Sophophora</taxon>
    </lineage>
</organism>
<name>A0A9P9YTX8_9MUSC</name>
<dbReference type="AlphaFoldDB" id="A0A9P9YTX8"/>
<protein>
    <submittedName>
        <fullName evidence="2">Uncharacterized protein</fullName>
    </submittedName>
</protein>